<reference evidence="3" key="1">
    <citation type="submission" date="2022-07" db="EMBL/GenBank/DDBJ databases">
        <title>Genome Sequence of Leucocoprinus birnbaumii.</title>
        <authorList>
            <person name="Buettner E."/>
        </authorList>
    </citation>
    <scope>NUCLEOTIDE SEQUENCE</scope>
    <source>
        <strain evidence="3">VT141</strain>
    </source>
</reference>
<feature type="transmembrane region" description="Helical" evidence="1">
    <location>
        <begin position="109"/>
        <end position="132"/>
    </location>
</feature>
<organism evidence="3 4">
    <name type="scientific">Leucocoprinus birnbaumii</name>
    <dbReference type="NCBI Taxonomy" id="56174"/>
    <lineage>
        <taxon>Eukaryota</taxon>
        <taxon>Fungi</taxon>
        <taxon>Dikarya</taxon>
        <taxon>Basidiomycota</taxon>
        <taxon>Agaricomycotina</taxon>
        <taxon>Agaricomycetes</taxon>
        <taxon>Agaricomycetidae</taxon>
        <taxon>Agaricales</taxon>
        <taxon>Agaricineae</taxon>
        <taxon>Agaricaceae</taxon>
        <taxon>Leucocoprinus</taxon>
    </lineage>
</organism>
<gene>
    <name evidence="3" type="ORF">NP233_g6174</name>
</gene>
<proteinExistence type="predicted"/>
<feature type="transmembrane region" description="Helical" evidence="1">
    <location>
        <begin position="199"/>
        <end position="227"/>
    </location>
</feature>
<evidence type="ECO:0000313" key="3">
    <source>
        <dbReference type="EMBL" id="KAJ3567740.1"/>
    </source>
</evidence>
<dbReference type="InterPro" id="IPR045338">
    <property type="entry name" value="DUF6535"/>
</dbReference>
<dbReference type="EMBL" id="JANIEX010000391">
    <property type="protein sequence ID" value="KAJ3567740.1"/>
    <property type="molecule type" value="Genomic_DNA"/>
</dbReference>
<dbReference type="Proteomes" id="UP001213000">
    <property type="component" value="Unassembled WGS sequence"/>
</dbReference>
<sequence length="668" mass="75860">MTMVQTVNSGDPWATCATFARKYKVEELRNLKEEVEKVLIFAGLFSGVVTAFAIESYHGVKEDPAETSVVLLKTIVQQLENITSPQPGNFIDFGLQASPNVRSSQQTNIIWSLSLVLALATAMIGLLCLQWIREYEGSTNLPDREDLTVQFIRHDGFDKWRVPVIVSLLPLFLVISLLLFCAGYTLLLWGVEKSSALPVLVVAGMAACFFIVTTITPGIQFLIIAFLPGYRPSQCPWKSPQSYAILRLISTVERLLRKSRSPLRFRQGLGVHPTTLLQLPSWRKYDYFFLNHGPAQIRTMHLLSGLGWVATMFQHKELTKALSQCLRSLAPADLIDLWRTQKVKLGYTDGEMLNLLVGVENLYEDSEIISPVDTLETEKERAINHSKTAFSPAPERTLSSENSITKEVVFSRSETLHSQHVHDRLLSATGDRLHRLTVKEWIAPRREYLYSRVLDYISTSLGYGHASATLLQLRLEMFWAVNEAGSMLEPSRVLECPVDDANVGFLRREETDKILACIQSRLKEDLDCDDSCFVALLAILGLQARQKRRDWQHLVADTLQNVLRWMNTRSFGEGIIARNTRFKRNDRSNLANKFMWSLRDFCSQEEERIILSRCTHRLKELVIAEEQEIDRRRKVAANRGPASESSTALAITKDALEVLLEFNSARWN</sequence>
<evidence type="ECO:0000259" key="2">
    <source>
        <dbReference type="Pfam" id="PF20153"/>
    </source>
</evidence>
<protein>
    <recommendedName>
        <fullName evidence="2">DUF6535 domain-containing protein</fullName>
    </recommendedName>
</protein>
<evidence type="ECO:0000256" key="1">
    <source>
        <dbReference type="SAM" id="Phobius"/>
    </source>
</evidence>
<keyword evidence="1" id="KW-0812">Transmembrane</keyword>
<keyword evidence="1" id="KW-0472">Membrane</keyword>
<keyword evidence="1" id="KW-1133">Transmembrane helix</keyword>
<dbReference type="AlphaFoldDB" id="A0AAD5VRN0"/>
<name>A0AAD5VRN0_9AGAR</name>
<feature type="transmembrane region" description="Helical" evidence="1">
    <location>
        <begin position="164"/>
        <end position="187"/>
    </location>
</feature>
<accession>A0AAD5VRN0</accession>
<feature type="domain" description="DUF6535" evidence="2">
    <location>
        <begin position="13"/>
        <end position="189"/>
    </location>
</feature>
<comment type="caution">
    <text evidence="3">The sequence shown here is derived from an EMBL/GenBank/DDBJ whole genome shotgun (WGS) entry which is preliminary data.</text>
</comment>
<keyword evidence="4" id="KW-1185">Reference proteome</keyword>
<evidence type="ECO:0000313" key="4">
    <source>
        <dbReference type="Proteomes" id="UP001213000"/>
    </source>
</evidence>
<dbReference type="Pfam" id="PF20153">
    <property type="entry name" value="DUF6535"/>
    <property type="match status" value="1"/>
</dbReference>